<keyword evidence="1" id="KW-0805">Transcription regulation</keyword>
<dbReference type="EMBL" id="QCZH01000001">
    <property type="protein sequence ID" value="PWA11598.1"/>
    <property type="molecule type" value="Genomic_DNA"/>
</dbReference>
<feature type="domain" description="HTH luxR-type" evidence="4">
    <location>
        <begin position="186"/>
        <end position="251"/>
    </location>
</feature>
<proteinExistence type="predicted"/>
<comment type="caution">
    <text evidence="5">The sequence shown here is derived from an EMBL/GenBank/DDBJ whole genome shotgun (WGS) entry which is preliminary data.</text>
</comment>
<dbReference type="PANTHER" id="PTHR44688">
    <property type="entry name" value="DNA-BINDING TRANSCRIPTIONAL ACTIVATOR DEVR_DOSR"/>
    <property type="match status" value="1"/>
</dbReference>
<protein>
    <submittedName>
        <fullName evidence="5">Helix-turn-helix transcriptional regulator</fullName>
    </submittedName>
</protein>
<evidence type="ECO:0000256" key="3">
    <source>
        <dbReference type="ARBA" id="ARBA00023163"/>
    </source>
</evidence>
<keyword evidence="2" id="KW-0238">DNA-binding</keyword>
<keyword evidence="6" id="KW-1185">Reference proteome</keyword>
<dbReference type="InterPro" id="IPR036388">
    <property type="entry name" value="WH-like_DNA-bd_sf"/>
</dbReference>
<name>A0A2U1K3S6_9FLAO</name>
<dbReference type="OrthoDB" id="965844at2"/>
<gene>
    <name evidence="5" type="ORF">DB891_01975</name>
</gene>
<dbReference type="SMART" id="SM00421">
    <property type="entry name" value="HTH_LUXR"/>
    <property type="match status" value="1"/>
</dbReference>
<dbReference type="InterPro" id="IPR000792">
    <property type="entry name" value="Tscrpt_reg_LuxR_C"/>
</dbReference>
<dbReference type="CDD" id="cd06170">
    <property type="entry name" value="LuxR_C_like"/>
    <property type="match status" value="1"/>
</dbReference>
<dbReference type="Proteomes" id="UP000245618">
    <property type="component" value="Unassembled WGS sequence"/>
</dbReference>
<evidence type="ECO:0000256" key="2">
    <source>
        <dbReference type="ARBA" id="ARBA00023125"/>
    </source>
</evidence>
<dbReference type="PROSITE" id="PS00622">
    <property type="entry name" value="HTH_LUXR_1"/>
    <property type="match status" value="1"/>
</dbReference>
<dbReference type="PRINTS" id="PR00038">
    <property type="entry name" value="HTHLUXR"/>
</dbReference>
<organism evidence="5 6">
    <name type="scientific">Flavobacterium laiguense</name>
    <dbReference type="NCBI Taxonomy" id="2169409"/>
    <lineage>
        <taxon>Bacteria</taxon>
        <taxon>Pseudomonadati</taxon>
        <taxon>Bacteroidota</taxon>
        <taxon>Flavobacteriia</taxon>
        <taxon>Flavobacteriales</taxon>
        <taxon>Flavobacteriaceae</taxon>
        <taxon>Flavobacterium</taxon>
    </lineage>
</organism>
<dbReference type="AlphaFoldDB" id="A0A2U1K3S6"/>
<dbReference type="RefSeq" id="WP_116760038.1">
    <property type="nucleotide sequence ID" value="NZ_QCZH01000001.1"/>
</dbReference>
<dbReference type="PROSITE" id="PS50043">
    <property type="entry name" value="HTH_LUXR_2"/>
    <property type="match status" value="1"/>
</dbReference>
<dbReference type="SUPFAM" id="SSF46894">
    <property type="entry name" value="C-terminal effector domain of the bipartite response regulators"/>
    <property type="match status" value="1"/>
</dbReference>
<evidence type="ECO:0000313" key="6">
    <source>
        <dbReference type="Proteomes" id="UP000245618"/>
    </source>
</evidence>
<keyword evidence="3" id="KW-0804">Transcription</keyword>
<dbReference type="Pfam" id="PF00196">
    <property type="entry name" value="GerE"/>
    <property type="match status" value="1"/>
</dbReference>
<dbReference type="GO" id="GO:0006355">
    <property type="term" value="P:regulation of DNA-templated transcription"/>
    <property type="evidence" value="ECO:0007669"/>
    <property type="project" value="InterPro"/>
</dbReference>
<evidence type="ECO:0000259" key="4">
    <source>
        <dbReference type="PROSITE" id="PS50043"/>
    </source>
</evidence>
<dbReference type="GO" id="GO:0003677">
    <property type="term" value="F:DNA binding"/>
    <property type="evidence" value="ECO:0007669"/>
    <property type="project" value="UniProtKB-KW"/>
</dbReference>
<sequence>MDPEINKLKTVWEATEITTDLSTLVPQFNFDEIISSLISVGPFYFYIIDFYDMSLSNVSPSIAEIHGFDPETVTFDDVLNTIHPDDMEFVAKAEATYFELLHNKLGKEKIPNYKANYSFRSRMKNGEYCLLNHQSIILTIDDDFRIGKSLNIHTNIDHITKTNNNTISLIGLNNEPSYTNISVILDLKELTSFSKREIEIIKLISEGYTNKKIAEFLIISEYTVKTHRKNINYKSGTKNSVELVRKCLLQGLI</sequence>
<dbReference type="Gene3D" id="3.30.450.20">
    <property type="entry name" value="PAS domain"/>
    <property type="match status" value="1"/>
</dbReference>
<dbReference type="PANTHER" id="PTHR44688:SF16">
    <property type="entry name" value="DNA-BINDING TRANSCRIPTIONAL ACTIVATOR DEVR_DOSR"/>
    <property type="match status" value="1"/>
</dbReference>
<evidence type="ECO:0000256" key="1">
    <source>
        <dbReference type="ARBA" id="ARBA00023015"/>
    </source>
</evidence>
<accession>A0A2U1K3S6</accession>
<evidence type="ECO:0000313" key="5">
    <source>
        <dbReference type="EMBL" id="PWA11598.1"/>
    </source>
</evidence>
<reference evidence="5 6" key="1">
    <citation type="submission" date="2018-04" db="EMBL/GenBank/DDBJ databases">
        <title>Flavobacterium sp. nov., isolated from glacier ice.</title>
        <authorList>
            <person name="Liu Q."/>
            <person name="Xin Y.-H."/>
        </authorList>
    </citation>
    <scope>NUCLEOTIDE SEQUENCE [LARGE SCALE GENOMIC DNA]</scope>
    <source>
        <strain evidence="5 6">LB2P30</strain>
    </source>
</reference>
<dbReference type="Gene3D" id="1.10.10.10">
    <property type="entry name" value="Winged helix-like DNA-binding domain superfamily/Winged helix DNA-binding domain"/>
    <property type="match status" value="1"/>
</dbReference>
<dbReference type="InterPro" id="IPR016032">
    <property type="entry name" value="Sig_transdc_resp-reg_C-effctor"/>
</dbReference>